<dbReference type="Proteomes" id="UP001165740">
    <property type="component" value="Chromosome 2"/>
</dbReference>
<reference evidence="9" key="1">
    <citation type="submission" date="2025-08" db="UniProtKB">
        <authorList>
            <consortium name="RefSeq"/>
        </authorList>
    </citation>
    <scope>IDENTIFICATION</scope>
</reference>
<feature type="transmembrane region" description="Helical" evidence="6">
    <location>
        <begin position="778"/>
        <end position="806"/>
    </location>
</feature>
<feature type="transmembrane region" description="Helical" evidence="6">
    <location>
        <begin position="699"/>
        <end position="717"/>
    </location>
</feature>
<dbReference type="PANTHER" id="PTHR45902">
    <property type="entry name" value="LATROPHILIN RECEPTOR-LIKE PROTEIN A"/>
    <property type="match status" value="1"/>
</dbReference>
<sequence length="931" mass="103765">MPCSCERPACELYSNCCPDITEPYIPPPGLIGNLYTKSEKLGYQSFNATSSSVEIDNDTSPDDISPNDISPNDISPDDSSEVALGCDVESSLLGYNFIYIRSCRLKSEDMKNLERLCEQELPLEEIDADVVTRVIDDATGTAYRNKYCAQCNGVERIVSFKIDVRCQHYMKVYQATATDQLLRMIVANGDACQIKQVIPRNAILARCYPSIFFNISHKVIDSCDHASPSWSYDEHIAMACRHMNSSIYRVARVEGDVYYKNIFCAICHENSYPWYKACRSPSKSTTRFIPPLKLPLQLLINFGSKTIIRKTFSRILSPNVTVCSQDEWTAPNGQCFSLLCAPGKKLINGKCSTVLSEIKGLGYSLRLWLMSSAEIPKQVRHALPFIPQAYLFDRLRTKLNDYLVNIMDSSKINISLITAASDRLDDRRTLRKPVVFLLSGHIVANQDLGRDEFEGALTDALLSPWKNLSLANGVEAEFIPSLSLRSNNSLCETITVPSHGKISCGVSEVSPNVTSDENAVLWNVRDSFLNVSHLLSCSFVALNKSHFNRVITDATIPTTVKIIVNFGDNKITFQEPTDMNYMHIGDDGKLNVCRDLLDKNVHLSEDVESLGLSQGNSDDENRAAQYVLTMVCLGASILGLLMTLFTYLRFPVLLTTAGRNNACLSLSLLLAQASLIASTHLSAPSALCTAVGVLTHSCWLWTFTWTFICSFNMFRIFTAKTRITISSQQQNLQLFKTIAGSLTCPVCVVVIVIVASHLTSDGTKLGYGDGVCYLDTTLLLGLSLVLPLALFLTCNMVFFLTTVISIYRIHKLQSSDKPNSSDKKNLFIYIKLSSMTGTFWIMAIVSEATDSDVLRYISILFNGLQGVFVFLSFMCNKRVLHLYTRRHVTTSSGSRRETTQTADQEDSFKLKAKVASAMRFVQMEQEKRENV</sequence>
<dbReference type="InterPro" id="IPR000832">
    <property type="entry name" value="GPCR_2_secretin-like"/>
</dbReference>
<evidence type="ECO:0000256" key="4">
    <source>
        <dbReference type="ARBA" id="ARBA00023136"/>
    </source>
</evidence>
<evidence type="ECO:0000256" key="5">
    <source>
        <dbReference type="SAM" id="MobiDB-lite"/>
    </source>
</evidence>
<dbReference type="OMA" id="AICHENS"/>
<accession>A0A9W2ZI71</accession>
<evidence type="ECO:0000256" key="2">
    <source>
        <dbReference type="ARBA" id="ARBA00022692"/>
    </source>
</evidence>
<feature type="transmembrane region" description="Helical" evidence="6">
    <location>
        <begin position="857"/>
        <end position="876"/>
    </location>
</feature>
<evidence type="ECO:0000313" key="9">
    <source>
        <dbReference type="RefSeq" id="XP_055874715.1"/>
    </source>
</evidence>
<proteinExistence type="predicted"/>
<dbReference type="InterPro" id="IPR053231">
    <property type="entry name" value="GPCR_LN-TM7"/>
</dbReference>
<evidence type="ECO:0000313" key="8">
    <source>
        <dbReference type="Proteomes" id="UP001165740"/>
    </source>
</evidence>
<dbReference type="PROSITE" id="PS50261">
    <property type="entry name" value="G_PROTEIN_RECEP_F2_4"/>
    <property type="match status" value="1"/>
</dbReference>
<evidence type="ECO:0000256" key="3">
    <source>
        <dbReference type="ARBA" id="ARBA00022989"/>
    </source>
</evidence>
<keyword evidence="2 6" id="KW-0812">Transmembrane</keyword>
<dbReference type="GO" id="GO:0016020">
    <property type="term" value="C:membrane"/>
    <property type="evidence" value="ECO:0007669"/>
    <property type="project" value="UniProtKB-SubCell"/>
</dbReference>
<dbReference type="Gene3D" id="1.20.1070.10">
    <property type="entry name" value="Rhodopsin 7-helix transmembrane proteins"/>
    <property type="match status" value="1"/>
</dbReference>
<feature type="transmembrane region" description="Helical" evidence="6">
    <location>
        <begin position="626"/>
        <end position="650"/>
    </location>
</feature>
<evidence type="ECO:0000259" key="7">
    <source>
        <dbReference type="PROSITE" id="PS50261"/>
    </source>
</evidence>
<organism evidence="8 9">
    <name type="scientific">Biomphalaria glabrata</name>
    <name type="common">Bloodfluke planorb</name>
    <name type="synonym">Freshwater snail</name>
    <dbReference type="NCBI Taxonomy" id="6526"/>
    <lineage>
        <taxon>Eukaryota</taxon>
        <taxon>Metazoa</taxon>
        <taxon>Spiralia</taxon>
        <taxon>Lophotrochozoa</taxon>
        <taxon>Mollusca</taxon>
        <taxon>Gastropoda</taxon>
        <taxon>Heterobranchia</taxon>
        <taxon>Euthyneura</taxon>
        <taxon>Panpulmonata</taxon>
        <taxon>Hygrophila</taxon>
        <taxon>Lymnaeoidea</taxon>
        <taxon>Planorbidae</taxon>
        <taxon>Biomphalaria</taxon>
    </lineage>
</organism>
<dbReference type="PANTHER" id="PTHR45902:SF1">
    <property type="entry name" value="LATROPHILIN RECEPTOR-LIKE PROTEIN A"/>
    <property type="match status" value="1"/>
</dbReference>
<dbReference type="GeneID" id="106062292"/>
<feature type="region of interest" description="Disordered" evidence="5">
    <location>
        <begin position="52"/>
        <end position="78"/>
    </location>
</feature>
<dbReference type="GO" id="GO:0007166">
    <property type="term" value="P:cell surface receptor signaling pathway"/>
    <property type="evidence" value="ECO:0007669"/>
    <property type="project" value="InterPro"/>
</dbReference>
<keyword evidence="4 6" id="KW-0472">Membrane</keyword>
<dbReference type="CDD" id="cd15039">
    <property type="entry name" value="7tmB3_Methuselah-like"/>
    <property type="match status" value="1"/>
</dbReference>
<feature type="transmembrane region" description="Helical" evidence="6">
    <location>
        <begin position="738"/>
        <end position="758"/>
    </location>
</feature>
<feature type="transmembrane region" description="Helical" evidence="6">
    <location>
        <begin position="826"/>
        <end position="845"/>
    </location>
</feature>
<protein>
    <submittedName>
        <fullName evidence="9">Uncharacterized protein LOC106062292</fullName>
    </submittedName>
</protein>
<dbReference type="GO" id="GO:0004930">
    <property type="term" value="F:G protein-coupled receptor activity"/>
    <property type="evidence" value="ECO:0007669"/>
    <property type="project" value="InterPro"/>
</dbReference>
<dbReference type="InterPro" id="IPR017981">
    <property type="entry name" value="GPCR_2-like_7TM"/>
</dbReference>
<feature type="transmembrane region" description="Helical" evidence="6">
    <location>
        <begin position="662"/>
        <end position="679"/>
    </location>
</feature>
<name>A0A9W2ZI71_BIOGL</name>
<keyword evidence="8" id="KW-1185">Reference proteome</keyword>
<comment type="subcellular location">
    <subcellularLocation>
        <location evidence="1">Membrane</location>
        <topology evidence="1">Multi-pass membrane protein</topology>
    </subcellularLocation>
</comment>
<dbReference type="OrthoDB" id="10051649at2759"/>
<evidence type="ECO:0000256" key="1">
    <source>
        <dbReference type="ARBA" id="ARBA00004141"/>
    </source>
</evidence>
<dbReference type="Pfam" id="PF00002">
    <property type="entry name" value="7tm_2"/>
    <property type="match status" value="1"/>
</dbReference>
<evidence type="ECO:0000256" key="6">
    <source>
        <dbReference type="SAM" id="Phobius"/>
    </source>
</evidence>
<feature type="domain" description="G-protein coupled receptors family 2 profile 2" evidence="7">
    <location>
        <begin position="625"/>
        <end position="877"/>
    </location>
</feature>
<gene>
    <name evidence="9" type="primary">LOC106062292</name>
</gene>
<keyword evidence="3 6" id="KW-1133">Transmembrane helix</keyword>
<feature type="compositionally biased region" description="Low complexity" evidence="5">
    <location>
        <begin position="62"/>
        <end position="74"/>
    </location>
</feature>
<dbReference type="RefSeq" id="XP_055874715.1">
    <property type="nucleotide sequence ID" value="XM_056018740.1"/>
</dbReference>
<dbReference type="AlphaFoldDB" id="A0A9W2ZI71"/>